<proteinExistence type="predicted"/>
<organism evidence="2 3">
    <name type="scientific">Mytilus coruscus</name>
    <name type="common">Sea mussel</name>
    <dbReference type="NCBI Taxonomy" id="42192"/>
    <lineage>
        <taxon>Eukaryota</taxon>
        <taxon>Metazoa</taxon>
        <taxon>Spiralia</taxon>
        <taxon>Lophotrochozoa</taxon>
        <taxon>Mollusca</taxon>
        <taxon>Bivalvia</taxon>
        <taxon>Autobranchia</taxon>
        <taxon>Pteriomorphia</taxon>
        <taxon>Mytilida</taxon>
        <taxon>Mytiloidea</taxon>
        <taxon>Mytilidae</taxon>
        <taxon>Mytilinae</taxon>
        <taxon>Mytilus</taxon>
    </lineage>
</organism>
<dbReference type="AlphaFoldDB" id="A0A6J8EFA1"/>
<dbReference type="Proteomes" id="UP000507470">
    <property type="component" value="Unassembled WGS sequence"/>
</dbReference>
<evidence type="ECO:0000256" key="1">
    <source>
        <dbReference type="SAM" id="MobiDB-lite"/>
    </source>
</evidence>
<keyword evidence="3" id="KW-1185">Reference proteome</keyword>
<name>A0A6J8EFA1_MYTCO</name>
<reference evidence="2 3" key="1">
    <citation type="submission" date="2020-06" db="EMBL/GenBank/DDBJ databases">
        <authorList>
            <person name="Li R."/>
            <person name="Bekaert M."/>
        </authorList>
    </citation>
    <scope>NUCLEOTIDE SEQUENCE [LARGE SCALE GENOMIC DNA]</scope>
    <source>
        <strain evidence="3">wild</strain>
    </source>
</reference>
<feature type="compositionally biased region" description="Basic and acidic residues" evidence="1">
    <location>
        <begin position="1"/>
        <end position="29"/>
    </location>
</feature>
<protein>
    <submittedName>
        <fullName evidence="2">Uncharacterized protein</fullName>
    </submittedName>
</protein>
<accession>A0A6J8EFA1</accession>
<sequence>MDPGDKVKEMTEIGSQKDDTIADDNKQDETSNVFSDLRRSTREVKYTDRMSEYRQEEFNKRKQKLMTIFDKWKDNVRKCRNLLKKECQESVLVDIIDSVKHLESSVVEHFEDLRTLGTITPEIARKVDACVAISADLLKTVNERLCEIVKSLICLVKRAALES</sequence>
<dbReference type="OrthoDB" id="10051210at2759"/>
<gene>
    <name evidence="2" type="ORF">MCOR_50731</name>
</gene>
<feature type="region of interest" description="Disordered" evidence="1">
    <location>
        <begin position="1"/>
        <end position="34"/>
    </location>
</feature>
<evidence type="ECO:0000313" key="2">
    <source>
        <dbReference type="EMBL" id="CAC5418285.1"/>
    </source>
</evidence>
<dbReference type="EMBL" id="CACVKT020008908">
    <property type="protein sequence ID" value="CAC5418285.1"/>
    <property type="molecule type" value="Genomic_DNA"/>
</dbReference>
<evidence type="ECO:0000313" key="3">
    <source>
        <dbReference type="Proteomes" id="UP000507470"/>
    </source>
</evidence>